<dbReference type="GO" id="GO:0006777">
    <property type="term" value="P:Mo-molybdopterin cofactor biosynthetic process"/>
    <property type="evidence" value="ECO:0007669"/>
    <property type="project" value="InterPro"/>
</dbReference>
<organism evidence="2 3">
    <name type="scientific">Levilactobacillus koreensis</name>
    <dbReference type="NCBI Taxonomy" id="637971"/>
    <lineage>
        <taxon>Bacteria</taxon>
        <taxon>Bacillati</taxon>
        <taxon>Bacillota</taxon>
        <taxon>Bacilli</taxon>
        <taxon>Lactobacillales</taxon>
        <taxon>Lactobacillaceae</taxon>
        <taxon>Levilactobacillus</taxon>
    </lineage>
</organism>
<dbReference type="AlphaFoldDB" id="A0AAC9ER94"/>
<dbReference type="RefSeq" id="WP_048733331.1">
    <property type="nucleotide sequence ID" value="NZ_CP012033.1"/>
</dbReference>
<dbReference type="InterPro" id="IPR004435">
    <property type="entry name" value="MobB_dom"/>
</dbReference>
<dbReference type="PANTHER" id="PTHR40072:SF1">
    <property type="entry name" value="MOLYBDOPTERIN-GUANINE DINUCLEOTIDE BIOSYNTHESIS ADAPTER PROTEIN"/>
    <property type="match status" value="1"/>
</dbReference>
<dbReference type="Proteomes" id="UP000036000">
    <property type="component" value="Chromosome"/>
</dbReference>
<protein>
    <submittedName>
        <fullName evidence="2">Molybdopterin-guanine dinucleotide biosynthesis protein MobB</fullName>
    </submittedName>
</protein>
<accession>A0AAC9ER94</accession>
<dbReference type="GO" id="GO:0005525">
    <property type="term" value="F:GTP binding"/>
    <property type="evidence" value="ECO:0007669"/>
    <property type="project" value="InterPro"/>
</dbReference>
<name>A0AAC9ER94_9LACO</name>
<proteinExistence type="predicted"/>
<dbReference type="Gene3D" id="3.40.50.300">
    <property type="entry name" value="P-loop containing nucleotide triphosphate hydrolases"/>
    <property type="match status" value="1"/>
</dbReference>
<dbReference type="NCBIfam" id="TIGR00176">
    <property type="entry name" value="mobB"/>
    <property type="match status" value="1"/>
</dbReference>
<dbReference type="Pfam" id="PF03205">
    <property type="entry name" value="MobB"/>
    <property type="match status" value="1"/>
</dbReference>
<feature type="domain" description="Molybdopterin-guanine dinucleotide biosynthesis protein B (MobB)" evidence="1">
    <location>
        <begin position="5"/>
        <end position="121"/>
    </location>
</feature>
<dbReference type="InterPro" id="IPR052539">
    <property type="entry name" value="MGD_biosynthesis_adapter"/>
</dbReference>
<dbReference type="InterPro" id="IPR027417">
    <property type="entry name" value="P-loop_NTPase"/>
</dbReference>
<evidence type="ECO:0000313" key="3">
    <source>
        <dbReference type="Proteomes" id="UP000036000"/>
    </source>
</evidence>
<keyword evidence="3" id="KW-1185">Reference proteome</keyword>
<dbReference type="PANTHER" id="PTHR40072">
    <property type="entry name" value="MOLYBDOPTERIN-GUANINE DINUCLEOTIDE BIOSYNTHESIS ADAPTER PROTEIN-RELATED"/>
    <property type="match status" value="1"/>
</dbReference>
<reference evidence="2 3" key="1">
    <citation type="submission" date="2015-07" db="EMBL/GenBank/DDBJ databases">
        <title>Lactobacillus korensis/26-25/ whole genome sequencing.</title>
        <authorList>
            <person name="Kim M.K."/>
            <person name="Im W.-T."/>
            <person name="Srinivasan S."/>
            <person name="Lee J.-J."/>
        </authorList>
    </citation>
    <scope>NUCLEOTIDE SEQUENCE [LARGE SCALE GENOMIC DNA]</scope>
    <source>
        <strain evidence="2 3">26-25</strain>
    </source>
</reference>
<dbReference type="KEGG" id="lko:ABN16_04700"/>
<gene>
    <name evidence="2" type="ORF">ABN16_04700</name>
</gene>
<evidence type="ECO:0000313" key="2">
    <source>
        <dbReference type="EMBL" id="AKP64362.1"/>
    </source>
</evidence>
<evidence type="ECO:0000259" key="1">
    <source>
        <dbReference type="Pfam" id="PF03205"/>
    </source>
</evidence>
<dbReference type="EMBL" id="CP012033">
    <property type="protein sequence ID" value="AKP64362.1"/>
    <property type="molecule type" value="Genomic_DNA"/>
</dbReference>
<sequence>MAVTLQIIGYKKSGKTTVTAALTQALHTKGLRVSVIKHDAHDAAMDVAGTDTARFAASGADSVILQSANGLFYHQSQPQDVSAPALIDWLPDDVDVILIEGFKPAPYPKLVLLRPEDHLADFAKFSNVIQTASLNDHPAATLTGVTAITTWFFTDWLPLAQE</sequence>
<dbReference type="SUPFAM" id="SSF52540">
    <property type="entry name" value="P-loop containing nucleoside triphosphate hydrolases"/>
    <property type="match status" value="1"/>
</dbReference>